<dbReference type="VEuPathDB" id="FungiDB:AeMF1_000694"/>
<evidence type="ECO:0000313" key="2">
    <source>
        <dbReference type="EMBL" id="KAF0743368.1"/>
    </source>
</evidence>
<reference evidence="2 3" key="1">
    <citation type="submission" date="2019-07" db="EMBL/GenBank/DDBJ databases">
        <title>Genomics analysis of Aphanomyces spp. identifies a new class of oomycete effector associated with host adaptation.</title>
        <authorList>
            <person name="Gaulin E."/>
        </authorList>
    </citation>
    <scope>NUCLEOTIDE SEQUENCE [LARGE SCALE GENOMIC DNA]</scope>
    <source>
        <strain evidence="2 3">ATCC 201684</strain>
    </source>
</reference>
<evidence type="ECO:0000313" key="3">
    <source>
        <dbReference type="Proteomes" id="UP000481153"/>
    </source>
</evidence>
<dbReference type="EMBL" id="VJMJ01000017">
    <property type="protein sequence ID" value="KAF0743368.1"/>
    <property type="molecule type" value="Genomic_DNA"/>
</dbReference>
<feature type="signal peptide" evidence="1">
    <location>
        <begin position="1"/>
        <end position="19"/>
    </location>
</feature>
<feature type="chain" id="PRO_5026341140" evidence="1">
    <location>
        <begin position="20"/>
        <end position="959"/>
    </location>
</feature>
<comment type="caution">
    <text evidence="2">The sequence shown here is derived from an EMBL/GenBank/DDBJ whole genome shotgun (WGS) entry which is preliminary data.</text>
</comment>
<gene>
    <name evidence="2" type="ORF">Ae201684_001843</name>
</gene>
<protein>
    <submittedName>
        <fullName evidence="2">Uncharacterized protein</fullName>
    </submittedName>
</protein>
<evidence type="ECO:0000256" key="1">
    <source>
        <dbReference type="SAM" id="SignalP"/>
    </source>
</evidence>
<keyword evidence="3" id="KW-1185">Reference proteome</keyword>
<proteinExistence type="predicted"/>
<sequence length="959" mass="105556">MRWWFLGLLLSLLVCHSHAQSNATVYLVVQWNNIDLNVIEANEDNVKQVIVGYVQPILLNQDLIVGSSASVTLLEIRPLDYFDTTRTQSFQIEMAFHALAYDPSALAPALYNLNVEEFIQVITDALTVASGSIMLSIYDIPTAPRLILGSPPPTLTDFSAGLPYVLTKLHFIGQGAKAANFTGQYLTLSALTRIRYATYPLLDFRFQGFEDTYIMEVQNSTAFNITETTVLLFIRYNTMYDGHNESSIISKLLNGMVTPMGTTVYLANFMNIFGFDFSNLNMAVEAPWIAYSNEWWLPAPPTTTSLPPTTTSPPTTTTSLPYTYTPYPTWTYPPTTIAPALDGGLVWYPYINAFNIHNPWLSPTYTQQGACLAQNQFCLHLKWIVDSSDVYILSRIKAQQYFNTSITASPYGPLISQSPTIWTLYDVPRSNILFDFVRLSDQSFVTVNITANLINTKTARAIVGSQSSNKVYTTFSSIPLEAKAVLLEIHLTNATKPPRVTQTYRYEGCVYCTKLAGQCNNDLDCSTLKTCVESSTTPSDRQNLITTGLYGDSLNTTLPAAACFSNLTASPGRTLFNAYMSCMLDRVCSFATQGPSRLIYRAPTPGWIQIQTALWSQQSSSSLPFVLSYGNNTVCPVVLFNQNNSAANLTAQINACVFGDCEVVVLVNTTSVMTIDVVFNNHIGPMPSIVAMASAGAPIVGYDIVMPSFPVTIVTKLVSSSAVQLMPIYDPKTNPVVLQDPCGSCWLDFQQSCLLDTQCNNYVSCIMNKAFPSIAPLVKRGAVGASFDLNPIIRSCSDASVPMNASWRALQNASHCYGMYQCPVASPGPNIVVWNASSRVQTITYNGTLQASWFQFKYQLDTTWRVLYGGPSDFGWILPSLVGFQDVSVAGPFNRTNADNTTTITWLATFPQYAGFLPVYSISDVRGIPLGVQNDAPASALLVVQPKPWNATTWNQALF</sequence>
<dbReference type="AlphaFoldDB" id="A0A6G0XS02"/>
<organism evidence="2 3">
    <name type="scientific">Aphanomyces euteiches</name>
    <dbReference type="NCBI Taxonomy" id="100861"/>
    <lineage>
        <taxon>Eukaryota</taxon>
        <taxon>Sar</taxon>
        <taxon>Stramenopiles</taxon>
        <taxon>Oomycota</taxon>
        <taxon>Saprolegniomycetes</taxon>
        <taxon>Saprolegniales</taxon>
        <taxon>Verrucalvaceae</taxon>
        <taxon>Aphanomyces</taxon>
    </lineage>
</organism>
<accession>A0A6G0XS02</accession>
<keyword evidence="1" id="KW-0732">Signal</keyword>
<name>A0A6G0XS02_9STRA</name>
<dbReference type="Proteomes" id="UP000481153">
    <property type="component" value="Unassembled WGS sequence"/>
</dbReference>